<dbReference type="EMBL" id="CAQQ02111111">
    <property type="status" value="NOT_ANNOTATED_CDS"/>
    <property type="molecule type" value="Genomic_DNA"/>
</dbReference>
<reference evidence="2" key="1">
    <citation type="submission" date="2013-02" db="EMBL/GenBank/DDBJ databases">
        <authorList>
            <person name="Hughes D."/>
        </authorList>
    </citation>
    <scope>NUCLEOTIDE SEQUENCE</scope>
    <source>
        <strain>Durham</strain>
        <strain evidence="2">NC isolate 2 -- Noor lab</strain>
    </source>
</reference>
<dbReference type="AlphaFoldDB" id="T1GZT0"/>
<proteinExistence type="predicted"/>
<protein>
    <submittedName>
        <fullName evidence="1">Uncharacterized protein</fullName>
    </submittedName>
</protein>
<name>T1GZT0_MEGSC</name>
<dbReference type="HOGENOM" id="CLU_035540_0_1_1"/>
<dbReference type="EnsemblMetazoa" id="MESCA009386-RA">
    <property type="protein sequence ID" value="MESCA009386-PA"/>
    <property type="gene ID" value="MESCA009386"/>
</dbReference>
<evidence type="ECO:0000313" key="1">
    <source>
        <dbReference type="EnsemblMetazoa" id="MESCA009386-PA"/>
    </source>
</evidence>
<evidence type="ECO:0000313" key="2">
    <source>
        <dbReference type="Proteomes" id="UP000015102"/>
    </source>
</evidence>
<accession>T1GZT0</accession>
<organism evidence="1 2">
    <name type="scientific">Megaselia scalaris</name>
    <name type="common">Humpbacked fly</name>
    <name type="synonym">Phora scalaris</name>
    <dbReference type="NCBI Taxonomy" id="36166"/>
    <lineage>
        <taxon>Eukaryota</taxon>
        <taxon>Metazoa</taxon>
        <taxon>Ecdysozoa</taxon>
        <taxon>Arthropoda</taxon>
        <taxon>Hexapoda</taxon>
        <taxon>Insecta</taxon>
        <taxon>Pterygota</taxon>
        <taxon>Neoptera</taxon>
        <taxon>Endopterygota</taxon>
        <taxon>Diptera</taxon>
        <taxon>Brachycera</taxon>
        <taxon>Muscomorpha</taxon>
        <taxon>Platypezoidea</taxon>
        <taxon>Phoridae</taxon>
        <taxon>Megaseliini</taxon>
        <taxon>Megaselia</taxon>
    </lineage>
</organism>
<reference evidence="1" key="2">
    <citation type="submission" date="2015-06" db="UniProtKB">
        <authorList>
            <consortium name="EnsemblMetazoa"/>
        </authorList>
    </citation>
    <scope>IDENTIFICATION</scope>
</reference>
<dbReference type="Proteomes" id="UP000015102">
    <property type="component" value="Unassembled WGS sequence"/>
</dbReference>
<sequence length="145" mass="16867">LKNLNLGTGRFSLRPKRSFTGNIAQNWKEFQQRFEVYLLASGNSSKTKEKGFEVYLLASRNSNKTEEVKIAIMLHTIDEKSIQIFQKFVFEPEGDKEKLIKLENESFQDFLTAIRTLLANCEYLKDDVMLRDRIVLGINSEKIQE</sequence>
<keyword evidence="2" id="KW-1185">Reference proteome</keyword>